<evidence type="ECO:0000259" key="24">
    <source>
        <dbReference type="PROSITE" id="PS50011"/>
    </source>
</evidence>
<feature type="domain" description="Protein kinase" evidence="24">
    <location>
        <begin position="741"/>
        <end position="1056"/>
    </location>
</feature>
<keyword evidence="7" id="KW-0597">Phosphoprotein</keyword>
<evidence type="ECO:0000256" key="9">
    <source>
        <dbReference type="ARBA" id="ARBA00022679"/>
    </source>
</evidence>
<dbReference type="FunFam" id="3.80.10.10:FF:000041">
    <property type="entry name" value="LRR receptor-like serine/threonine-protein kinase ERECTA"/>
    <property type="match status" value="1"/>
</dbReference>
<comment type="subcellular location">
    <subcellularLocation>
        <location evidence="1">Cell membrane</location>
        <topology evidence="1">Single-pass type I membrane protein</topology>
    </subcellularLocation>
</comment>
<dbReference type="Gene3D" id="1.10.510.10">
    <property type="entry name" value="Transferase(Phosphotransferase) domain 1"/>
    <property type="match status" value="1"/>
</dbReference>
<comment type="catalytic activity">
    <reaction evidence="21">
        <text>L-seryl-[protein] + ATP = O-phospho-L-seryl-[protein] + ADP + H(+)</text>
        <dbReference type="Rhea" id="RHEA:17989"/>
        <dbReference type="Rhea" id="RHEA-COMP:9863"/>
        <dbReference type="Rhea" id="RHEA-COMP:11604"/>
        <dbReference type="ChEBI" id="CHEBI:15378"/>
        <dbReference type="ChEBI" id="CHEBI:29999"/>
        <dbReference type="ChEBI" id="CHEBI:30616"/>
        <dbReference type="ChEBI" id="CHEBI:83421"/>
        <dbReference type="ChEBI" id="CHEBI:456216"/>
        <dbReference type="EC" id="2.7.11.1"/>
    </reaction>
</comment>
<dbReference type="FunFam" id="3.30.200.20:FF:000432">
    <property type="entry name" value="LRR receptor-like serine/threonine-protein kinase EFR"/>
    <property type="match status" value="1"/>
</dbReference>
<dbReference type="FunFam" id="3.80.10.10:FF:000275">
    <property type="entry name" value="Leucine-rich repeat receptor-like protein kinase"/>
    <property type="match status" value="1"/>
</dbReference>
<dbReference type="PROSITE" id="PS50011">
    <property type="entry name" value="PROTEIN_KINASE_DOM"/>
    <property type="match status" value="1"/>
</dbReference>
<dbReference type="Gene3D" id="3.30.200.20">
    <property type="entry name" value="Phosphorylase Kinase, domain 1"/>
    <property type="match status" value="1"/>
</dbReference>
<dbReference type="PANTHER" id="PTHR27008">
    <property type="entry name" value="OS04G0122200 PROTEIN"/>
    <property type="match status" value="1"/>
</dbReference>
<dbReference type="InterPro" id="IPR000719">
    <property type="entry name" value="Prot_kinase_dom"/>
</dbReference>
<feature type="binding site" evidence="22">
    <location>
        <position position="771"/>
    </location>
    <ligand>
        <name>ATP</name>
        <dbReference type="ChEBI" id="CHEBI:30616"/>
    </ligand>
</feature>
<evidence type="ECO:0000256" key="18">
    <source>
        <dbReference type="ARBA" id="ARBA00023170"/>
    </source>
</evidence>
<comment type="catalytic activity">
    <reaction evidence="20">
        <text>L-threonyl-[protein] + ATP = O-phospho-L-threonyl-[protein] + ADP + H(+)</text>
        <dbReference type="Rhea" id="RHEA:46608"/>
        <dbReference type="Rhea" id="RHEA-COMP:11060"/>
        <dbReference type="Rhea" id="RHEA-COMP:11605"/>
        <dbReference type="ChEBI" id="CHEBI:15378"/>
        <dbReference type="ChEBI" id="CHEBI:30013"/>
        <dbReference type="ChEBI" id="CHEBI:30616"/>
        <dbReference type="ChEBI" id="CHEBI:61977"/>
        <dbReference type="ChEBI" id="CHEBI:456216"/>
        <dbReference type="EC" id="2.7.11.1"/>
    </reaction>
</comment>
<comment type="similarity">
    <text evidence="3">Belongs to the RLP family.</text>
</comment>
<keyword evidence="12" id="KW-0677">Repeat</keyword>
<keyword evidence="11" id="KW-0732">Signal</keyword>
<keyword evidence="18" id="KW-0675">Receptor</keyword>
<evidence type="ECO:0000256" key="2">
    <source>
        <dbReference type="ARBA" id="ARBA00008684"/>
    </source>
</evidence>
<dbReference type="SMART" id="SM00220">
    <property type="entry name" value="S_TKc"/>
    <property type="match status" value="1"/>
</dbReference>
<keyword evidence="16 23" id="KW-1133">Transmembrane helix</keyword>
<organism evidence="25 26">
    <name type="scientific">Coffea canephora</name>
    <name type="common">Robusta coffee</name>
    <dbReference type="NCBI Taxonomy" id="49390"/>
    <lineage>
        <taxon>Eukaryota</taxon>
        <taxon>Viridiplantae</taxon>
        <taxon>Streptophyta</taxon>
        <taxon>Embryophyta</taxon>
        <taxon>Tracheophyta</taxon>
        <taxon>Spermatophyta</taxon>
        <taxon>Magnoliopsida</taxon>
        <taxon>eudicotyledons</taxon>
        <taxon>Gunneridae</taxon>
        <taxon>Pentapetalae</taxon>
        <taxon>asterids</taxon>
        <taxon>lamiids</taxon>
        <taxon>Gentianales</taxon>
        <taxon>Rubiaceae</taxon>
        <taxon>Ixoroideae</taxon>
        <taxon>Gardenieae complex</taxon>
        <taxon>Bertiereae - Coffeeae clade</taxon>
        <taxon>Coffeeae</taxon>
        <taxon>Coffea</taxon>
    </lineage>
</organism>
<dbReference type="InterPro" id="IPR051809">
    <property type="entry name" value="Plant_receptor-like_S/T_kinase"/>
</dbReference>
<sequence length="1062" mass="116797">MDKLIKVSYHELHRATSGFSPENSVGSGSFGIVSILLLFLVLVAMNLSAKSNASAVDGFRNDTDQLALLEFKQQILDDPHGVLSSWNHSEHHCQWQGITCDTQHQRVTALTLAGKSLSGTLSPHIGNLSFMKSIQLGGNLFHGEIPPEIGRLFRLRFLNLSRNTFSGEIPVNLSHCSQITTISLSRNRLQGKIPAELGNLKKLEGLYLSTNYLTGEIPSSIGNLSSLISLYLVFNNLEGFLPKEIGSLTRLSELVATTNQLSGTVPDSIYNISTMTNFLLGGNFFHGSIPTYIGLTFKNLQTLSLGKNNFFGRIPVSITNISGLNALDLSDNKFEGQVPINIGDLSNLQFFNLGGNILGSNSTRDLIFISSLTNNSNLRTFAIDGNNFGGTIPKVLTNLSYQLTGLGMGANQLAGNIPEGFGNFFNLYAFDMSSNYLSGEIPSDFSKFKNLQFLGLNQNRLSGEILYNLCNVTTLFHLDLSSNLFEGHNIVGNILMNCQNLQELDISQNKLSGVIPPLFFEMHASLVYINMGNNTFNGSLPLEVGKLIHLVVFNISYNMFSGEIPPSLADCLDLEHLRMEANFFHGMIPSKLASLTGIQEIDLSSNSLTGQIPRDLGKLQSLKYLNLSYNDLVGEIPTSGIFANASQVTLIGNHKLCGGIPELALPTCPMIKPKNNKKSKVIVVLSTVLPVMVLAIGTIFLYYAVHQRRDRRKKDSSTMHTGGEKLLRVSYFELKHATAEFSADNLVGSGSFGVVYKGRLDQHANRVVAVKVLDVERNGASKSFKAECRVLRNIRHRNLVSILTYCSSIDSKGHEFKAVVYEFMENGSLDTWLHPESAERMKSRNLNFHQRLSIALEVASALDYLHNHSEVAIVHCDLKPSNILLDKDLVAHVGDFGLARLLPRTTISSSQQGTSSSVALKGTIGYAAPEYGLGLEASTQGDVYSYGMLLLEMFTGRRPTDAAFVDDLDLHNCVKMALPEQVWKIVDPSLLPEEVEQSRQIYQVDAGDEDIGLSGDINKVQKCLVSIFQVGLGCSQKSSKDRMDMKQVTRELHLIRDAFQRC</sequence>
<accession>A0A068VD52</accession>
<name>A0A068VD52_COFCA</name>
<evidence type="ECO:0000256" key="16">
    <source>
        <dbReference type="ARBA" id="ARBA00022989"/>
    </source>
</evidence>
<evidence type="ECO:0000256" key="21">
    <source>
        <dbReference type="ARBA" id="ARBA00048679"/>
    </source>
</evidence>
<dbReference type="AlphaFoldDB" id="A0A068VD52"/>
<evidence type="ECO:0000256" key="3">
    <source>
        <dbReference type="ARBA" id="ARBA00009592"/>
    </source>
</evidence>
<protein>
    <recommendedName>
        <fullName evidence="4">non-specific serine/threonine protein kinase</fullName>
        <ecNumber evidence="4">2.7.11.1</ecNumber>
    </recommendedName>
</protein>
<dbReference type="GO" id="GO:0004674">
    <property type="term" value="F:protein serine/threonine kinase activity"/>
    <property type="evidence" value="ECO:0007669"/>
    <property type="project" value="UniProtKB-KW"/>
</dbReference>
<keyword evidence="5" id="KW-1003">Cell membrane</keyword>
<dbReference type="Pfam" id="PF00560">
    <property type="entry name" value="LRR_1"/>
    <property type="match status" value="7"/>
</dbReference>
<dbReference type="GO" id="GO:0005524">
    <property type="term" value="F:ATP binding"/>
    <property type="evidence" value="ECO:0007669"/>
    <property type="project" value="UniProtKB-UniRule"/>
</dbReference>
<evidence type="ECO:0000256" key="6">
    <source>
        <dbReference type="ARBA" id="ARBA00022527"/>
    </source>
</evidence>
<evidence type="ECO:0000256" key="4">
    <source>
        <dbReference type="ARBA" id="ARBA00012513"/>
    </source>
</evidence>
<dbReference type="Pfam" id="PF08263">
    <property type="entry name" value="LRRNT_2"/>
    <property type="match status" value="1"/>
</dbReference>
<evidence type="ECO:0000256" key="7">
    <source>
        <dbReference type="ARBA" id="ARBA00022553"/>
    </source>
</evidence>
<feature type="transmembrane region" description="Helical" evidence="23">
    <location>
        <begin position="25"/>
        <end position="45"/>
    </location>
</feature>
<evidence type="ECO:0000256" key="22">
    <source>
        <dbReference type="PROSITE-ProRule" id="PRU10141"/>
    </source>
</evidence>
<gene>
    <name evidence="25" type="ORF">GSCOC_T00009067001</name>
</gene>
<reference evidence="26" key="1">
    <citation type="journal article" date="2014" name="Science">
        <title>The coffee genome provides insight into the convergent evolution of caffeine biosynthesis.</title>
        <authorList>
            <person name="Denoeud F."/>
            <person name="Carretero-Paulet L."/>
            <person name="Dereeper A."/>
            <person name="Droc G."/>
            <person name="Guyot R."/>
            <person name="Pietrella M."/>
            <person name="Zheng C."/>
            <person name="Alberti A."/>
            <person name="Anthony F."/>
            <person name="Aprea G."/>
            <person name="Aury J.M."/>
            <person name="Bento P."/>
            <person name="Bernard M."/>
            <person name="Bocs S."/>
            <person name="Campa C."/>
            <person name="Cenci A."/>
            <person name="Combes M.C."/>
            <person name="Crouzillat D."/>
            <person name="Da Silva C."/>
            <person name="Daddiego L."/>
            <person name="De Bellis F."/>
            <person name="Dussert S."/>
            <person name="Garsmeur O."/>
            <person name="Gayraud T."/>
            <person name="Guignon V."/>
            <person name="Jahn K."/>
            <person name="Jamilloux V."/>
            <person name="Joet T."/>
            <person name="Labadie K."/>
            <person name="Lan T."/>
            <person name="Leclercq J."/>
            <person name="Lepelley M."/>
            <person name="Leroy T."/>
            <person name="Li L.T."/>
            <person name="Librado P."/>
            <person name="Lopez L."/>
            <person name="Munoz A."/>
            <person name="Noel B."/>
            <person name="Pallavicini A."/>
            <person name="Perrotta G."/>
            <person name="Poncet V."/>
            <person name="Pot D."/>
            <person name="Priyono X."/>
            <person name="Rigoreau M."/>
            <person name="Rouard M."/>
            <person name="Rozas J."/>
            <person name="Tranchant-Dubreuil C."/>
            <person name="VanBuren R."/>
            <person name="Zhang Q."/>
            <person name="Andrade A.C."/>
            <person name="Argout X."/>
            <person name="Bertrand B."/>
            <person name="de Kochko A."/>
            <person name="Graziosi G."/>
            <person name="Henry R.J."/>
            <person name="Jayarama X."/>
            <person name="Ming R."/>
            <person name="Nagai C."/>
            <person name="Rounsley S."/>
            <person name="Sankoff D."/>
            <person name="Giuliano G."/>
            <person name="Albert V.A."/>
            <person name="Wincker P."/>
            <person name="Lashermes P."/>
        </authorList>
    </citation>
    <scope>NUCLEOTIDE SEQUENCE [LARGE SCALE GENOMIC DNA]</scope>
    <source>
        <strain evidence="26">cv. DH200-94</strain>
    </source>
</reference>
<evidence type="ECO:0000256" key="8">
    <source>
        <dbReference type="ARBA" id="ARBA00022614"/>
    </source>
</evidence>
<dbReference type="GO" id="GO:0005886">
    <property type="term" value="C:plasma membrane"/>
    <property type="evidence" value="ECO:0007669"/>
    <property type="project" value="UniProtKB-SubCell"/>
</dbReference>
<evidence type="ECO:0000256" key="15">
    <source>
        <dbReference type="ARBA" id="ARBA00022840"/>
    </source>
</evidence>
<dbReference type="InterPro" id="IPR001611">
    <property type="entry name" value="Leu-rich_rpt"/>
</dbReference>
<keyword evidence="15 22" id="KW-0067">ATP-binding</keyword>
<evidence type="ECO:0000256" key="10">
    <source>
        <dbReference type="ARBA" id="ARBA00022692"/>
    </source>
</evidence>
<evidence type="ECO:0000256" key="19">
    <source>
        <dbReference type="ARBA" id="ARBA00023180"/>
    </source>
</evidence>
<dbReference type="STRING" id="49390.A0A068VD52"/>
<dbReference type="InterPro" id="IPR008271">
    <property type="entry name" value="Ser/Thr_kinase_AS"/>
</dbReference>
<dbReference type="PRINTS" id="PR00019">
    <property type="entry name" value="LEURICHRPT"/>
</dbReference>
<keyword evidence="17 23" id="KW-0472">Membrane</keyword>
<evidence type="ECO:0000313" key="26">
    <source>
        <dbReference type="Proteomes" id="UP000295252"/>
    </source>
</evidence>
<keyword evidence="26" id="KW-1185">Reference proteome</keyword>
<dbReference type="InterPro" id="IPR011009">
    <property type="entry name" value="Kinase-like_dom_sf"/>
</dbReference>
<evidence type="ECO:0000256" key="12">
    <source>
        <dbReference type="ARBA" id="ARBA00022737"/>
    </source>
</evidence>
<dbReference type="EMBL" id="HG739328">
    <property type="protein sequence ID" value="CDP18494.1"/>
    <property type="molecule type" value="Genomic_DNA"/>
</dbReference>
<dbReference type="InParanoid" id="A0A068VD52"/>
<dbReference type="InterPro" id="IPR032675">
    <property type="entry name" value="LRR_dom_sf"/>
</dbReference>
<keyword evidence="10 23" id="KW-0812">Transmembrane</keyword>
<dbReference type="Gene3D" id="3.80.10.10">
    <property type="entry name" value="Ribonuclease Inhibitor"/>
    <property type="match status" value="3"/>
</dbReference>
<dbReference type="PROSITE" id="PS00107">
    <property type="entry name" value="PROTEIN_KINASE_ATP"/>
    <property type="match status" value="1"/>
</dbReference>
<evidence type="ECO:0000256" key="11">
    <source>
        <dbReference type="ARBA" id="ARBA00022729"/>
    </source>
</evidence>
<dbReference type="Gramene" id="CDP18494">
    <property type="protein sequence ID" value="CDP18494"/>
    <property type="gene ID" value="GSCOC_T00009067001"/>
</dbReference>
<dbReference type="Proteomes" id="UP000295252">
    <property type="component" value="Chromosome X"/>
</dbReference>
<keyword evidence="13 22" id="KW-0547">Nucleotide-binding</keyword>
<evidence type="ECO:0000256" key="5">
    <source>
        <dbReference type="ARBA" id="ARBA00022475"/>
    </source>
</evidence>
<keyword evidence="8" id="KW-0433">Leucine-rich repeat</keyword>
<evidence type="ECO:0000256" key="14">
    <source>
        <dbReference type="ARBA" id="ARBA00022777"/>
    </source>
</evidence>
<dbReference type="PROSITE" id="PS00108">
    <property type="entry name" value="PROTEIN_KINASE_ST"/>
    <property type="match status" value="1"/>
</dbReference>
<dbReference type="CDD" id="cd14066">
    <property type="entry name" value="STKc_IRAK"/>
    <property type="match status" value="1"/>
</dbReference>
<keyword evidence="19" id="KW-0325">Glycoprotein</keyword>
<evidence type="ECO:0000313" key="25">
    <source>
        <dbReference type="EMBL" id="CDP18494.1"/>
    </source>
</evidence>
<dbReference type="PANTHER" id="PTHR27008:SF592">
    <property type="entry name" value="LEUCINE-RICH REPEAT RECEPTOR-LIKE PROTEIN KINASE FAMILY PROTEIN-RELATED"/>
    <property type="match status" value="1"/>
</dbReference>
<dbReference type="PhylomeDB" id="A0A068VD52"/>
<evidence type="ECO:0000256" key="17">
    <source>
        <dbReference type="ARBA" id="ARBA00023136"/>
    </source>
</evidence>
<keyword evidence="6" id="KW-0723">Serine/threonine-protein kinase</keyword>
<dbReference type="SUPFAM" id="SSF52058">
    <property type="entry name" value="L domain-like"/>
    <property type="match status" value="2"/>
</dbReference>
<evidence type="ECO:0000256" key="20">
    <source>
        <dbReference type="ARBA" id="ARBA00047899"/>
    </source>
</evidence>
<keyword evidence="14" id="KW-0418">Kinase</keyword>
<dbReference type="InterPro" id="IPR017441">
    <property type="entry name" value="Protein_kinase_ATP_BS"/>
</dbReference>
<dbReference type="FunCoup" id="A0A068VD52">
    <property type="interactions" value="748"/>
</dbReference>
<comment type="similarity">
    <text evidence="2">Belongs to the protein kinase superfamily. Ser/Thr protein kinase family.</text>
</comment>
<dbReference type="InterPro" id="IPR013210">
    <property type="entry name" value="LRR_N_plant-typ"/>
</dbReference>
<dbReference type="EC" id="2.7.11.1" evidence="4"/>
<dbReference type="InterPro" id="IPR001245">
    <property type="entry name" value="Ser-Thr/Tyr_kinase_cat_dom"/>
</dbReference>
<evidence type="ECO:0000256" key="23">
    <source>
        <dbReference type="SAM" id="Phobius"/>
    </source>
</evidence>
<dbReference type="SUPFAM" id="SSF56112">
    <property type="entry name" value="Protein kinase-like (PK-like)"/>
    <property type="match status" value="1"/>
</dbReference>
<dbReference type="Pfam" id="PF13855">
    <property type="entry name" value="LRR_8"/>
    <property type="match status" value="1"/>
</dbReference>
<dbReference type="FunFam" id="3.80.10.10:FF:000288">
    <property type="entry name" value="LRR receptor-like serine/threonine-protein kinase EFR"/>
    <property type="match status" value="1"/>
</dbReference>
<keyword evidence="9" id="KW-0808">Transferase</keyword>
<dbReference type="FunFam" id="1.10.510.10:FF:000358">
    <property type="entry name" value="Putative leucine-rich repeat receptor-like serine/threonine-protein kinase"/>
    <property type="match status" value="1"/>
</dbReference>
<feature type="transmembrane region" description="Helical" evidence="23">
    <location>
        <begin position="681"/>
        <end position="705"/>
    </location>
</feature>
<evidence type="ECO:0000256" key="13">
    <source>
        <dbReference type="ARBA" id="ARBA00022741"/>
    </source>
</evidence>
<proteinExistence type="inferred from homology"/>
<dbReference type="Pfam" id="PF07714">
    <property type="entry name" value="PK_Tyr_Ser-Thr"/>
    <property type="match status" value="1"/>
</dbReference>
<evidence type="ECO:0000256" key="1">
    <source>
        <dbReference type="ARBA" id="ARBA00004251"/>
    </source>
</evidence>